<dbReference type="Pfam" id="PF00158">
    <property type="entry name" value="Sigma54_activat"/>
    <property type="match status" value="1"/>
</dbReference>
<dbReference type="CDD" id="cd00009">
    <property type="entry name" value="AAA"/>
    <property type="match status" value="1"/>
</dbReference>
<evidence type="ECO:0000259" key="6">
    <source>
        <dbReference type="PROSITE" id="PS50045"/>
    </source>
</evidence>
<keyword evidence="4" id="KW-0804">Transcription</keyword>
<dbReference type="Gene3D" id="3.40.50.300">
    <property type="entry name" value="P-loop containing nucleotide triphosphate hydrolases"/>
    <property type="match status" value="1"/>
</dbReference>
<dbReference type="PROSITE" id="PS00675">
    <property type="entry name" value="SIGMA54_INTERACT_1"/>
    <property type="match status" value="1"/>
</dbReference>
<accession>A0A538SIP1</accession>
<dbReference type="InterPro" id="IPR025662">
    <property type="entry name" value="Sigma_54_int_dom_ATP-bd_1"/>
</dbReference>
<evidence type="ECO:0000256" key="5">
    <source>
        <dbReference type="PROSITE-ProRule" id="PRU00169"/>
    </source>
</evidence>
<keyword evidence="3" id="KW-0805">Transcription regulation</keyword>
<dbReference type="InterPro" id="IPR027417">
    <property type="entry name" value="P-loop_NTPase"/>
</dbReference>
<protein>
    <submittedName>
        <fullName evidence="8">Sigma-54-dependent Fis family transcriptional regulator</fullName>
    </submittedName>
</protein>
<keyword evidence="5" id="KW-0597">Phosphoprotein</keyword>
<dbReference type="SUPFAM" id="SSF52540">
    <property type="entry name" value="P-loop containing nucleoside triphosphate hydrolases"/>
    <property type="match status" value="1"/>
</dbReference>
<dbReference type="PROSITE" id="PS50110">
    <property type="entry name" value="RESPONSE_REGULATORY"/>
    <property type="match status" value="1"/>
</dbReference>
<evidence type="ECO:0000313" key="9">
    <source>
        <dbReference type="Proteomes" id="UP000317716"/>
    </source>
</evidence>
<feature type="modified residue" description="4-aspartylphosphate" evidence="5">
    <location>
        <position position="56"/>
    </location>
</feature>
<dbReference type="FunFam" id="3.40.50.300:FF:000006">
    <property type="entry name" value="DNA-binding transcriptional regulator NtrC"/>
    <property type="match status" value="1"/>
</dbReference>
<dbReference type="GO" id="GO:0005524">
    <property type="term" value="F:ATP binding"/>
    <property type="evidence" value="ECO:0007669"/>
    <property type="project" value="UniProtKB-KW"/>
</dbReference>
<gene>
    <name evidence="8" type="ORF">E6K72_10690</name>
</gene>
<dbReference type="Pfam" id="PF02954">
    <property type="entry name" value="HTH_8"/>
    <property type="match status" value="1"/>
</dbReference>
<keyword evidence="2" id="KW-0067">ATP-binding</keyword>
<dbReference type="AlphaFoldDB" id="A0A538SIP1"/>
<dbReference type="Pfam" id="PF00072">
    <property type="entry name" value="Response_reg"/>
    <property type="match status" value="1"/>
</dbReference>
<dbReference type="Gene3D" id="1.10.10.60">
    <property type="entry name" value="Homeodomain-like"/>
    <property type="match status" value="1"/>
</dbReference>
<dbReference type="InterPro" id="IPR025944">
    <property type="entry name" value="Sigma_54_int_dom_CS"/>
</dbReference>
<keyword evidence="1" id="KW-0547">Nucleotide-binding</keyword>
<dbReference type="PANTHER" id="PTHR32071">
    <property type="entry name" value="TRANSCRIPTIONAL REGULATORY PROTEIN"/>
    <property type="match status" value="1"/>
</dbReference>
<evidence type="ECO:0000256" key="4">
    <source>
        <dbReference type="ARBA" id="ARBA00023163"/>
    </source>
</evidence>
<feature type="domain" description="Sigma-54 factor interaction" evidence="6">
    <location>
        <begin position="142"/>
        <end position="371"/>
    </location>
</feature>
<comment type="caution">
    <text evidence="8">The sequence shown here is derived from an EMBL/GenBank/DDBJ whole genome shotgun (WGS) entry which is preliminary data.</text>
</comment>
<dbReference type="GO" id="GO:0043565">
    <property type="term" value="F:sequence-specific DNA binding"/>
    <property type="evidence" value="ECO:0007669"/>
    <property type="project" value="InterPro"/>
</dbReference>
<dbReference type="SUPFAM" id="SSF46689">
    <property type="entry name" value="Homeodomain-like"/>
    <property type="match status" value="1"/>
</dbReference>
<dbReference type="GO" id="GO:0006355">
    <property type="term" value="P:regulation of DNA-templated transcription"/>
    <property type="evidence" value="ECO:0007669"/>
    <property type="project" value="InterPro"/>
</dbReference>
<dbReference type="SMART" id="SM00448">
    <property type="entry name" value="REC"/>
    <property type="match status" value="1"/>
</dbReference>
<dbReference type="InterPro" id="IPR011006">
    <property type="entry name" value="CheY-like_superfamily"/>
</dbReference>
<dbReference type="InterPro" id="IPR002197">
    <property type="entry name" value="HTH_Fis"/>
</dbReference>
<dbReference type="Proteomes" id="UP000317716">
    <property type="component" value="Unassembled WGS sequence"/>
</dbReference>
<dbReference type="EMBL" id="VBOS01000384">
    <property type="protein sequence ID" value="TMQ51237.1"/>
    <property type="molecule type" value="Genomic_DNA"/>
</dbReference>
<dbReference type="InterPro" id="IPR002078">
    <property type="entry name" value="Sigma_54_int"/>
</dbReference>
<dbReference type="SUPFAM" id="SSF52172">
    <property type="entry name" value="CheY-like"/>
    <property type="match status" value="1"/>
</dbReference>
<evidence type="ECO:0000256" key="2">
    <source>
        <dbReference type="ARBA" id="ARBA00022840"/>
    </source>
</evidence>
<dbReference type="InterPro" id="IPR003593">
    <property type="entry name" value="AAA+_ATPase"/>
</dbReference>
<dbReference type="Pfam" id="PF25601">
    <property type="entry name" value="AAA_lid_14"/>
    <property type="match status" value="1"/>
</dbReference>
<dbReference type="InterPro" id="IPR001789">
    <property type="entry name" value="Sig_transdc_resp-reg_receiver"/>
</dbReference>
<dbReference type="GO" id="GO:0000160">
    <property type="term" value="P:phosphorelay signal transduction system"/>
    <property type="evidence" value="ECO:0007669"/>
    <property type="project" value="InterPro"/>
</dbReference>
<dbReference type="InterPro" id="IPR009057">
    <property type="entry name" value="Homeodomain-like_sf"/>
</dbReference>
<name>A0A538SIP1_UNCEI</name>
<dbReference type="Gene3D" id="1.10.8.60">
    <property type="match status" value="1"/>
</dbReference>
<reference evidence="8 9" key="1">
    <citation type="journal article" date="2019" name="Nat. Microbiol.">
        <title>Mediterranean grassland soil C-N compound turnover is dependent on rainfall and depth, and is mediated by genomically divergent microorganisms.</title>
        <authorList>
            <person name="Diamond S."/>
            <person name="Andeer P.F."/>
            <person name="Li Z."/>
            <person name="Crits-Christoph A."/>
            <person name="Burstein D."/>
            <person name="Anantharaman K."/>
            <person name="Lane K.R."/>
            <person name="Thomas B.C."/>
            <person name="Pan C."/>
            <person name="Northen T.R."/>
            <person name="Banfield J.F."/>
        </authorList>
    </citation>
    <scope>NUCLEOTIDE SEQUENCE [LARGE SCALE GENOMIC DNA]</scope>
    <source>
        <strain evidence="8">WS_2</strain>
    </source>
</reference>
<sequence>MKPRGTVLVVEDDEPMRQLLEDELREAHFDVMVAANGVEALDRMSDRGDVDVVVTDLVMPAMKGRELLSEIRLRDPDVPVVIITAFGSIESAVESMRAGAYHYVAKPFPIEHLLTTVEGALRQRRFGQELLGLRGTQGRTGIVAESPAMMTPLQTLLRAAPVDSPVLLIGESGTGKELLARALHAESPRRKAPFVAVNCSAIPETLLESQLFGYRRGAFTDAREDQRGLFQEAKGGTMFLDEIGDMPPALQGKLLRVLQEKEVHPLGAPAPVPVDVRIVSATNRNLELLVEEGRFRRDLYYRLEVIVVRVPPLRERVEDLVPLVAHLLDKHGKRLGRLRCTLTLEALDVLQRHDWPGNVRELENVIERGLVLGRDNVIGVEDLPPAIRMKPRPHSAPGRPCSLAELERDHIRRTLEAANGNRAAAARMLGLDRKTLYRKLKLYDIA</sequence>
<organism evidence="8 9">
    <name type="scientific">Eiseniibacteriota bacterium</name>
    <dbReference type="NCBI Taxonomy" id="2212470"/>
    <lineage>
        <taxon>Bacteria</taxon>
        <taxon>Candidatus Eiseniibacteriota</taxon>
    </lineage>
</organism>
<feature type="domain" description="Response regulatory" evidence="7">
    <location>
        <begin position="6"/>
        <end position="121"/>
    </location>
</feature>
<evidence type="ECO:0000256" key="3">
    <source>
        <dbReference type="ARBA" id="ARBA00023015"/>
    </source>
</evidence>
<evidence type="ECO:0000256" key="1">
    <source>
        <dbReference type="ARBA" id="ARBA00022741"/>
    </source>
</evidence>
<evidence type="ECO:0000259" key="7">
    <source>
        <dbReference type="PROSITE" id="PS50110"/>
    </source>
</evidence>
<proteinExistence type="predicted"/>
<dbReference type="PROSITE" id="PS00688">
    <property type="entry name" value="SIGMA54_INTERACT_3"/>
    <property type="match status" value="1"/>
</dbReference>
<dbReference type="SMART" id="SM00382">
    <property type="entry name" value="AAA"/>
    <property type="match status" value="1"/>
</dbReference>
<evidence type="ECO:0000313" key="8">
    <source>
        <dbReference type="EMBL" id="TMQ51237.1"/>
    </source>
</evidence>
<dbReference type="Gene3D" id="3.40.50.2300">
    <property type="match status" value="1"/>
</dbReference>
<dbReference type="InterPro" id="IPR058031">
    <property type="entry name" value="AAA_lid_NorR"/>
</dbReference>
<dbReference type="PROSITE" id="PS50045">
    <property type="entry name" value="SIGMA54_INTERACT_4"/>
    <property type="match status" value="1"/>
</dbReference>
<dbReference type="PRINTS" id="PR01590">
    <property type="entry name" value="HTHFIS"/>
</dbReference>